<evidence type="ECO:0000313" key="2">
    <source>
        <dbReference type="EMBL" id="MBB4001206.1"/>
    </source>
</evidence>
<dbReference type="Proteomes" id="UP000588647">
    <property type="component" value="Unassembled WGS sequence"/>
</dbReference>
<feature type="domain" description="Alcohol dehydrogenase-like C-terminal" evidence="1">
    <location>
        <begin position="58"/>
        <end position="142"/>
    </location>
</feature>
<dbReference type="Gene3D" id="3.40.50.720">
    <property type="entry name" value="NAD(P)-binding Rossmann-like Domain"/>
    <property type="match status" value="1"/>
</dbReference>
<dbReference type="PANTHER" id="PTHR45033:SF2">
    <property type="entry name" value="ZINC-TYPE ALCOHOL DEHYDROGENASE-LIKE PROTEIN C1773.06C"/>
    <property type="match status" value="1"/>
</dbReference>
<evidence type="ECO:0000259" key="1">
    <source>
        <dbReference type="Pfam" id="PF00107"/>
    </source>
</evidence>
<comment type="caution">
    <text evidence="2">The sequence shown here is derived from an EMBL/GenBank/DDBJ whole genome shotgun (WGS) entry which is preliminary data.</text>
</comment>
<dbReference type="SUPFAM" id="SSF51735">
    <property type="entry name" value="NAD(P)-binding Rossmann-fold domains"/>
    <property type="match status" value="1"/>
</dbReference>
<dbReference type="Gene3D" id="3.90.180.10">
    <property type="entry name" value="Medium-chain alcohol dehydrogenases, catalytic domain"/>
    <property type="match status" value="1"/>
</dbReference>
<gene>
    <name evidence="2" type="ORF">GGR03_000253</name>
</gene>
<dbReference type="RefSeq" id="WP_210291971.1">
    <property type="nucleotide sequence ID" value="NZ_JAAAMM010000001.1"/>
</dbReference>
<dbReference type="InterPro" id="IPR052711">
    <property type="entry name" value="Zinc_ADH-like"/>
</dbReference>
<accession>A0A7W6H9R1</accession>
<organism evidence="2 3">
    <name type="scientific">Aurantimonas endophytica</name>
    <dbReference type="NCBI Taxonomy" id="1522175"/>
    <lineage>
        <taxon>Bacteria</taxon>
        <taxon>Pseudomonadati</taxon>
        <taxon>Pseudomonadota</taxon>
        <taxon>Alphaproteobacteria</taxon>
        <taxon>Hyphomicrobiales</taxon>
        <taxon>Aurantimonadaceae</taxon>
        <taxon>Aurantimonas</taxon>
    </lineage>
</organism>
<dbReference type="EMBL" id="JACIEM010000001">
    <property type="protein sequence ID" value="MBB4001206.1"/>
    <property type="molecule type" value="Genomic_DNA"/>
</dbReference>
<protein>
    <submittedName>
        <fullName evidence="2">NADPH:quinone reductase-like Zn-dependent oxidoreductase</fullName>
    </submittedName>
</protein>
<reference evidence="2 3" key="1">
    <citation type="submission" date="2020-08" db="EMBL/GenBank/DDBJ databases">
        <title>Genomic Encyclopedia of Type Strains, Phase IV (KMG-IV): sequencing the most valuable type-strain genomes for metagenomic binning, comparative biology and taxonomic classification.</title>
        <authorList>
            <person name="Goeker M."/>
        </authorList>
    </citation>
    <scope>NUCLEOTIDE SEQUENCE [LARGE SCALE GENOMIC DNA]</scope>
    <source>
        <strain evidence="2 3">DSM 103570</strain>
    </source>
</reference>
<dbReference type="InterPro" id="IPR013149">
    <property type="entry name" value="ADH-like_C"/>
</dbReference>
<evidence type="ECO:0000313" key="3">
    <source>
        <dbReference type="Proteomes" id="UP000588647"/>
    </source>
</evidence>
<dbReference type="PANTHER" id="PTHR45033">
    <property type="match status" value="1"/>
</dbReference>
<keyword evidence="3" id="KW-1185">Reference proteome</keyword>
<dbReference type="InterPro" id="IPR036291">
    <property type="entry name" value="NAD(P)-bd_dom_sf"/>
</dbReference>
<sequence length="151" mass="15180">MTALWFDKAPASLEPWQAATLPVAGLTAGSALVESAAVRAGDTVVLILSTGGVAPFGPQIAKANGAEVIVCGQPDNGAWVRALGADHSVDAGADDWMEAVYRITGDRGADIVLEVIGGAHLGQSVDLAAGGGHVCQIGALDGFEFSSPKCP</sequence>
<dbReference type="Pfam" id="PF00107">
    <property type="entry name" value="ADH_zinc_N"/>
    <property type="match status" value="1"/>
</dbReference>
<proteinExistence type="predicted"/>
<dbReference type="AlphaFoldDB" id="A0A7W6H9R1"/>
<name>A0A7W6H9R1_9HYPH</name>